<protein>
    <submittedName>
        <fullName evidence="3">Uncharacterized protein</fullName>
    </submittedName>
</protein>
<feature type="transmembrane region" description="Helical" evidence="2">
    <location>
        <begin position="197"/>
        <end position="222"/>
    </location>
</feature>
<keyword evidence="2" id="KW-1133">Transmembrane helix</keyword>
<evidence type="ECO:0000313" key="4">
    <source>
        <dbReference type="Proteomes" id="UP000813385"/>
    </source>
</evidence>
<feature type="compositionally biased region" description="Basic and acidic residues" evidence="1">
    <location>
        <begin position="1"/>
        <end position="12"/>
    </location>
</feature>
<feature type="transmembrane region" description="Helical" evidence="2">
    <location>
        <begin position="91"/>
        <end position="112"/>
    </location>
</feature>
<evidence type="ECO:0000256" key="1">
    <source>
        <dbReference type="SAM" id="MobiDB-lite"/>
    </source>
</evidence>
<comment type="caution">
    <text evidence="3">The sequence shown here is derived from an EMBL/GenBank/DDBJ whole genome shotgun (WGS) entry which is preliminary data.</text>
</comment>
<feature type="region of interest" description="Disordered" evidence="1">
    <location>
        <begin position="1"/>
        <end position="27"/>
    </location>
</feature>
<dbReference type="OrthoDB" id="3919494at2759"/>
<feature type="transmembrane region" description="Helical" evidence="2">
    <location>
        <begin position="124"/>
        <end position="145"/>
    </location>
</feature>
<proteinExistence type="predicted"/>
<evidence type="ECO:0000313" key="3">
    <source>
        <dbReference type="EMBL" id="KAH7367905.1"/>
    </source>
</evidence>
<sequence length="236" mass="25871">MKTEKTLGHGDFMRQTSKNGDAPSAAFQSQDPFATAAHTAQNASEYDSPVTFSNYVGQLSASGVSSDEIPIARPYTKTQTHSDKWWARFKVILELTSIANALSAMSMAAVVAGGGTKRNSISAFIVPPAFATIVWNLAELARLLLSPGDSITAGAHVGVRLLLWLVWVPVAIAFPLSEEMRWYDSSIYHSPVTPFVVLGYLIVVLCVTAALLEFTLFVRACIEENRRLKRTRRSKY</sequence>
<dbReference type="AlphaFoldDB" id="A0A8K0X635"/>
<gene>
    <name evidence="3" type="ORF">B0T11DRAFT_276148</name>
</gene>
<feature type="transmembrane region" description="Helical" evidence="2">
    <location>
        <begin position="157"/>
        <end position="177"/>
    </location>
</feature>
<keyword evidence="2" id="KW-0472">Membrane</keyword>
<dbReference type="Proteomes" id="UP000813385">
    <property type="component" value="Unassembled WGS sequence"/>
</dbReference>
<evidence type="ECO:0000256" key="2">
    <source>
        <dbReference type="SAM" id="Phobius"/>
    </source>
</evidence>
<accession>A0A8K0X635</accession>
<keyword evidence="2" id="KW-0812">Transmembrane</keyword>
<keyword evidence="4" id="KW-1185">Reference proteome</keyword>
<organism evidence="3 4">
    <name type="scientific">Plectosphaerella cucumerina</name>
    <dbReference type="NCBI Taxonomy" id="40658"/>
    <lineage>
        <taxon>Eukaryota</taxon>
        <taxon>Fungi</taxon>
        <taxon>Dikarya</taxon>
        <taxon>Ascomycota</taxon>
        <taxon>Pezizomycotina</taxon>
        <taxon>Sordariomycetes</taxon>
        <taxon>Hypocreomycetidae</taxon>
        <taxon>Glomerellales</taxon>
        <taxon>Plectosphaerellaceae</taxon>
        <taxon>Plectosphaerella</taxon>
    </lineage>
</organism>
<dbReference type="EMBL" id="JAGPXD010000002">
    <property type="protein sequence ID" value="KAH7367905.1"/>
    <property type="molecule type" value="Genomic_DNA"/>
</dbReference>
<name>A0A8K0X635_9PEZI</name>
<reference evidence="3" key="1">
    <citation type="journal article" date="2021" name="Nat. Commun.">
        <title>Genetic determinants of endophytism in the Arabidopsis root mycobiome.</title>
        <authorList>
            <person name="Mesny F."/>
            <person name="Miyauchi S."/>
            <person name="Thiergart T."/>
            <person name="Pickel B."/>
            <person name="Atanasova L."/>
            <person name="Karlsson M."/>
            <person name="Huettel B."/>
            <person name="Barry K.W."/>
            <person name="Haridas S."/>
            <person name="Chen C."/>
            <person name="Bauer D."/>
            <person name="Andreopoulos W."/>
            <person name="Pangilinan J."/>
            <person name="LaButti K."/>
            <person name="Riley R."/>
            <person name="Lipzen A."/>
            <person name="Clum A."/>
            <person name="Drula E."/>
            <person name="Henrissat B."/>
            <person name="Kohler A."/>
            <person name="Grigoriev I.V."/>
            <person name="Martin F.M."/>
            <person name="Hacquard S."/>
        </authorList>
    </citation>
    <scope>NUCLEOTIDE SEQUENCE</scope>
    <source>
        <strain evidence="3">MPI-CAGE-AT-0016</strain>
    </source>
</reference>